<feature type="region of interest" description="Disordered" evidence="1">
    <location>
        <begin position="153"/>
        <end position="181"/>
    </location>
</feature>
<accession>A0A2C5YK90</accession>
<evidence type="ECO:0000313" key="4">
    <source>
        <dbReference type="Proteomes" id="UP000226431"/>
    </source>
</evidence>
<dbReference type="STRING" id="2004952.A0A2C5YK90"/>
<evidence type="ECO:0000256" key="1">
    <source>
        <dbReference type="SAM" id="MobiDB-lite"/>
    </source>
</evidence>
<dbReference type="AlphaFoldDB" id="A0A2C5YK90"/>
<dbReference type="Proteomes" id="UP000226431">
    <property type="component" value="Unassembled WGS sequence"/>
</dbReference>
<keyword evidence="2" id="KW-0732">Signal</keyword>
<reference evidence="3 4" key="1">
    <citation type="submission" date="2017-06" db="EMBL/GenBank/DDBJ databases">
        <title>Ant-infecting Ophiocordyceps genomes reveal a high diversity of potential behavioral manipulation genes and a possible major role for enterotoxins.</title>
        <authorList>
            <person name="De Bekker C."/>
            <person name="Evans H.C."/>
            <person name="Brachmann A."/>
            <person name="Hughes D.P."/>
        </authorList>
    </citation>
    <scope>NUCLEOTIDE SEQUENCE [LARGE SCALE GENOMIC DNA]</scope>
    <source>
        <strain evidence="3 4">Map16</strain>
    </source>
</reference>
<protein>
    <recommendedName>
        <fullName evidence="5">Hydrophobin</fullName>
    </recommendedName>
</protein>
<organism evidence="3 4">
    <name type="scientific">Ophiocordyceps camponoti-rufipedis</name>
    <dbReference type="NCBI Taxonomy" id="2004952"/>
    <lineage>
        <taxon>Eukaryota</taxon>
        <taxon>Fungi</taxon>
        <taxon>Dikarya</taxon>
        <taxon>Ascomycota</taxon>
        <taxon>Pezizomycotina</taxon>
        <taxon>Sordariomycetes</taxon>
        <taxon>Hypocreomycetidae</taxon>
        <taxon>Hypocreales</taxon>
        <taxon>Ophiocordycipitaceae</taxon>
        <taxon>Ophiocordyceps</taxon>
    </lineage>
</organism>
<evidence type="ECO:0008006" key="5">
    <source>
        <dbReference type="Google" id="ProtNLM"/>
    </source>
</evidence>
<evidence type="ECO:0000313" key="3">
    <source>
        <dbReference type="EMBL" id="PHH67910.1"/>
    </source>
</evidence>
<proteinExistence type="predicted"/>
<gene>
    <name evidence="3" type="ORF">CDD80_416</name>
</gene>
<comment type="caution">
    <text evidence="3">The sequence shown here is derived from an EMBL/GenBank/DDBJ whole genome shotgun (WGS) entry which is preliminary data.</text>
</comment>
<sequence>MRLNAGLALVCAPLALSFLAPARLASPARRSLAPYNGSVTTASTLTSIRDRPSSIPPVSSSISHNNNTVPAIITTTKPPLYRNNTFTLPCTASNCSTTTSCIDPAPGQPPISISVVYTSTITLMASNATDYVPPFEPLTTPVFCQPVGIAPSELPPPADATSPHHSVGRKKAMRLPPDLVD</sequence>
<feature type="chain" id="PRO_5013107009" description="Hydrophobin" evidence="2">
    <location>
        <begin position="26"/>
        <end position="181"/>
    </location>
</feature>
<name>A0A2C5YK90_9HYPO</name>
<dbReference type="EMBL" id="NJES01001115">
    <property type="protein sequence ID" value="PHH67910.1"/>
    <property type="molecule type" value="Genomic_DNA"/>
</dbReference>
<evidence type="ECO:0000256" key="2">
    <source>
        <dbReference type="SAM" id="SignalP"/>
    </source>
</evidence>
<keyword evidence="4" id="KW-1185">Reference proteome</keyword>
<feature type="signal peptide" evidence="2">
    <location>
        <begin position="1"/>
        <end position="25"/>
    </location>
</feature>